<feature type="compositionally biased region" description="Basic and acidic residues" evidence="1">
    <location>
        <begin position="13"/>
        <end position="26"/>
    </location>
</feature>
<feature type="compositionally biased region" description="Gly residues" evidence="1">
    <location>
        <begin position="126"/>
        <end position="141"/>
    </location>
</feature>
<organism evidence="3 4">
    <name type="scientific">Streptomyces pluripotens</name>
    <dbReference type="NCBI Taxonomy" id="1355015"/>
    <lineage>
        <taxon>Bacteria</taxon>
        <taxon>Bacillati</taxon>
        <taxon>Actinomycetota</taxon>
        <taxon>Actinomycetes</taxon>
        <taxon>Kitasatosporales</taxon>
        <taxon>Streptomycetaceae</taxon>
        <taxon>Streptomyces</taxon>
    </lineage>
</organism>
<gene>
    <name evidence="3" type="ORF">LK07_23235</name>
</gene>
<proteinExistence type="predicted"/>
<keyword evidence="4" id="KW-1185">Reference proteome</keyword>
<evidence type="ECO:0000313" key="3">
    <source>
        <dbReference type="EMBL" id="ASN26443.1"/>
    </source>
</evidence>
<dbReference type="AlphaFoldDB" id="A0A221P2F5"/>
<feature type="compositionally biased region" description="Basic and acidic residues" evidence="1">
    <location>
        <begin position="98"/>
        <end position="125"/>
    </location>
</feature>
<dbReference type="EMBL" id="CP022433">
    <property type="protein sequence ID" value="ASN26443.1"/>
    <property type="molecule type" value="Genomic_DNA"/>
</dbReference>
<dbReference type="Pfam" id="PF11350">
    <property type="entry name" value="DUF3152"/>
    <property type="match status" value="1"/>
</dbReference>
<dbReference type="InterPro" id="IPR022603">
    <property type="entry name" value="DUF3152"/>
</dbReference>
<feature type="region of interest" description="Disordered" evidence="1">
    <location>
        <begin position="1"/>
        <end position="215"/>
    </location>
</feature>
<evidence type="ECO:0000259" key="2">
    <source>
        <dbReference type="Pfam" id="PF11350"/>
    </source>
</evidence>
<reference evidence="3 4" key="1">
    <citation type="submission" date="2017-07" db="EMBL/GenBank/DDBJ databases">
        <title>Genome sequence of Streptomyces pluripotens MUSC 137T.</title>
        <authorList>
            <person name="Ser H.-L."/>
            <person name="Lee L.-H."/>
        </authorList>
    </citation>
    <scope>NUCLEOTIDE SEQUENCE [LARGE SCALE GENOMIC DNA]</scope>
    <source>
        <strain evidence="3 4">MUSC 137</strain>
    </source>
</reference>
<protein>
    <submittedName>
        <fullName evidence="3">DUF3152 domain-containing protein</fullName>
    </submittedName>
</protein>
<dbReference type="SUPFAM" id="SSF55486">
    <property type="entry name" value="Metalloproteases ('zincins'), catalytic domain"/>
    <property type="match status" value="1"/>
</dbReference>
<dbReference type="InterPro" id="IPR024079">
    <property type="entry name" value="MetalloPept_cat_dom_sf"/>
</dbReference>
<feature type="region of interest" description="Disordered" evidence="1">
    <location>
        <begin position="248"/>
        <end position="279"/>
    </location>
</feature>
<feature type="compositionally biased region" description="Basic residues" evidence="1">
    <location>
        <begin position="1"/>
        <end position="10"/>
    </location>
</feature>
<evidence type="ECO:0000256" key="1">
    <source>
        <dbReference type="SAM" id="MobiDB-lite"/>
    </source>
</evidence>
<dbReference type="GO" id="GO:0008237">
    <property type="term" value="F:metallopeptidase activity"/>
    <property type="evidence" value="ECO:0007669"/>
    <property type="project" value="InterPro"/>
</dbReference>
<dbReference type="Proteomes" id="UP000031501">
    <property type="component" value="Chromosome"/>
</dbReference>
<feature type="domain" description="DUF3152" evidence="2">
    <location>
        <begin position="297"/>
        <end position="479"/>
    </location>
</feature>
<accession>A0A221P2F5</accession>
<sequence>MTARRGRRPGTRFGDRRNTPDQREGTDAAPRQAGVPGGPGTPEDPGVPHLVPPEPPRQRQAPAGRSVEQGAPRCADGTPAHGVQRFPDGTPGRGAPRAAEDAPARGLPRLDDVGSVRGGHPEQHEAGGGWGESVGSGGAGPGVVFPRQRQPEPSRPGRGAGPRQDYLDAFTDISEDAEDAGAPAAGSDQAHPTEGRPARARHAYASGADGVRVPVQRGGGKGRAFTGIAAAAVTTVLAVVVAGQVTAGQDGGAGRSRSASGQARDARTADASTPSAPPSTVALTYDQKMDSKFPISATLKGPGKFDTVPGSDKAPGTGRTYRYRVDIERGLGLDGTLFAEAVQKTLNDDRSWAHGGARTFERVSSGKPDFVITLASPATTAVWCAKSGLDTLEENVSCDSAATERVMINAYRWAQGSKTYGDKIRAYRQMLINHEIGHRLGHGHVTCQKNGELAPVMQQQTKFLDHDGIHCLLNPWPYPKG</sequence>
<dbReference type="Gene3D" id="3.40.390.10">
    <property type="entry name" value="Collagenase (Catalytic Domain)"/>
    <property type="match status" value="1"/>
</dbReference>
<name>A0A221P2F5_9ACTN</name>
<evidence type="ECO:0000313" key="4">
    <source>
        <dbReference type="Proteomes" id="UP000031501"/>
    </source>
</evidence>
<dbReference type="STRING" id="1355015.LK06_022075"/>
<dbReference type="OrthoDB" id="9779865at2"/>